<dbReference type="SUPFAM" id="SSF51735">
    <property type="entry name" value="NAD(P)-binding Rossmann-fold domains"/>
    <property type="match status" value="1"/>
</dbReference>
<keyword evidence="3" id="KW-0862">Zinc</keyword>
<organism evidence="6 7">
    <name type="scientific">Nitrospira tepida</name>
    <dbReference type="NCBI Taxonomy" id="2973512"/>
    <lineage>
        <taxon>Bacteria</taxon>
        <taxon>Pseudomonadati</taxon>
        <taxon>Nitrospirota</taxon>
        <taxon>Nitrospiria</taxon>
        <taxon>Nitrospirales</taxon>
        <taxon>Nitrospiraceae</taxon>
        <taxon>Nitrospira</taxon>
    </lineage>
</organism>
<evidence type="ECO:0000256" key="3">
    <source>
        <dbReference type="ARBA" id="ARBA00022833"/>
    </source>
</evidence>
<dbReference type="InterPro" id="IPR020843">
    <property type="entry name" value="ER"/>
</dbReference>
<dbReference type="GO" id="GO:0046872">
    <property type="term" value="F:metal ion binding"/>
    <property type="evidence" value="ECO:0007669"/>
    <property type="project" value="UniProtKB-KW"/>
</dbReference>
<gene>
    <name evidence="6" type="ORF">DNFV4_03045</name>
</gene>
<keyword evidence="7" id="KW-1185">Reference proteome</keyword>
<evidence type="ECO:0000256" key="4">
    <source>
        <dbReference type="ARBA" id="ARBA00023002"/>
    </source>
</evidence>
<dbReference type="AlphaFoldDB" id="A0AA86N123"/>
<name>A0AA86N123_9BACT</name>
<evidence type="ECO:0000313" key="7">
    <source>
        <dbReference type="Proteomes" id="UP001179121"/>
    </source>
</evidence>
<dbReference type="CDD" id="cd05283">
    <property type="entry name" value="CAD1"/>
    <property type="match status" value="1"/>
</dbReference>
<protein>
    <submittedName>
        <fullName evidence="6">Alcohol dehydrogenase</fullName>
    </submittedName>
</protein>
<sequence length="334" mass="36163">MKIHAMAALSRGADLTPWIMECSPLGPFDCLVKVESCGLCYSDVHMIDNDWRSSRYPLVPGHEVIGAIADCGPQVTRFKPGDRVGIGWQQSACLACRDCLRGNENLCSQSGALIADGYGGFADHLVIDSRFCFSLPRELDMERAGPLLCGGITVYAALRYAGMTSGQNIGVIGLGGLGHLAIQFAARLGNRVTSFTTSGSKEADALSLGAAEVVLMKEGRPTTRPSEPLDLIIVTVPYSFAWDKLLGLLATDGTLTFAATPAENVSINVDRLLSHRRRIMASPTAGRAMIEETLSLAARHRILPVIQPFPLNQVNEAIRQLRANRIRYRAVIRL</sequence>
<dbReference type="InterPro" id="IPR029752">
    <property type="entry name" value="D-isomer_DH_CS1"/>
</dbReference>
<dbReference type="SUPFAM" id="SSF50129">
    <property type="entry name" value="GroES-like"/>
    <property type="match status" value="1"/>
</dbReference>
<reference evidence="6" key="1">
    <citation type="submission" date="2022-10" db="EMBL/GenBank/DDBJ databases">
        <authorList>
            <person name="Koch H."/>
        </authorList>
    </citation>
    <scope>NUCLEOTIDE SEQUENCE</scope>
    <source>
        <strain evidence="6">DNF</strain>
    </source>
</reference>
<dbReference type="Pfam" id="PF00107">
    <property type="entry name" value="ADH_zinc_N"/>
    <property type="match status" value="1"/>
</dbReference>
<dbReference type="PROSITE" id="PS00065">
    <property type="entry name" value="D_2_HYDROXYACID_DH_1"/>
    <property type="match status" value="1"/>
</dbReference>
<dbReference type="FunFam" id="3.40.50.720:FF:000022">
    <property type="entry name" value="Cinnamyl alcohol dehydrogenase"/>
    <property type="match status" value="1"/>
</dbReference>
<keyword evidence="4" id="KW-0560">Oxidoreductase</keyword>
<dbReference type="PANTHER" id="PTHR42683">
    <property type="entry name" value="ALDEHYDE REDUCTASE"/>
    <property type="match status" value="1"/>
</dbReference>
<dbReference type="InterPro" id="IPR013154">
    <property type="entry name" value="ADH-like_N"/>
</dbReference>
<dbReference type="SMART" id="SM00829">
    <property type="entry name" value="PKS_ER"/>
    <property type="match status" value="1"/>
</dbReference>
<dbReference type="RefSeq" id="WP_289269336.1">
    <property type="nucleotide sequence ID" value="NZ_OX365700.1"/>
</dbReference>
<keyword evidence="2" id="KW-0479">Metal-binding</keyword>
<evidence type="ECO:0000313" key="6">
    <source>
        <dbReference type="EMBL" id="CAI4032615.1"/>
    </source>
</evidence>
<evidence type="ECO:0000256" key="1">
    <source>
        <dbReference type="ARBA" id="ARBA00001947"/>
    </source>
</evidence>
<dbReference type="EMBL" id="OX365700">
    <property type="protein sequence ID" value="CAI4032615.1"/>
    <property type="molecule type" value="Genomic_DNA"/>
</dbReference>
<dbReference type="Proteomes" id="UP001179121">
    <property type="component" value="Chromosome"/>
</dbReference>
<dbReference type="Gene3D" id="3.90.180.10">
    <property type="entry name" value="Medium-chain alcohol dehydrogenases, catalytic domain"/>
    <property type="match status" value="1"/>
</dbReference>
<dbReference type="GO" id="GO:0008106">
    <property type="term" value="F:alcohol dehydrogenase (NADP+) activity"/>
    <property type="evidence" value="ECO:0007669"/>
    <property type="project" value="UniProtKB-ARBA"/>
</dbReference>
<accession>A0AA86N123</accession>
<comment type="cofactor">
    <cofactor evidence="1">
        <name>Zn(2+)</name>
        <dbReference type="ChEBI" id="CHEBI:29105"/>
    </cofactor>
</comment>
<evidence type="ECO:0000259" key="5">
    <source>
        <dbReference type="SMART" id="SM00829"/>
    </source>
</evidence>
<dbReference type="Gene3D" id="3.40.50.720">
    <property type="entry name" value="NAD(P)-binding Rossmann-like Domain"/>
    <property type="match status" value="1"/>
</dbReference>
<proteinExistence type="predicted"/>
<dbReference type="InterPro" id="IPR036291">
    <property type="entry name" value="NAD(P)-bd_dom_sf"/>
</dbReference>
<dbReference type="Pfam" id="PF08240">
    <property type="entry name" value="ADH_N"/>
    <property type="match status" value="1"/>
</dbReference>
<feature type="domain" description="Enoyl reductase (ER)" evidence="5">
    <location>
        <begin position="12"/>
        <end position="332"/>
    </location>
</feature>
<dbReference type="InterPro" id="IPR013149">
    <property type="entry name" value="ADH-like_C"/>
</dbReference>
<dbReference type="InterPro" id="IPR047109">
    <property type="entry name" value="CAD-like"/>
</dbReference>
<dbReference type="KEGG" id="nti:DNFV4_03045"/>
<evidence type="ECO:0000256" key="2">
    <source>
        <dbReference type="ARBA" id="ARBA00022723"/>
    </source>
</evidence>
<dbReference type="InterPro" id="IPR011032">
    <property type="entry name" value="GroES-like_sf"/>
</dbReference>